<feature type="transmembrane region" description="Helical" evidence="13">
    <location>
        <begin position="40"/>
        <end position="58"/>
    </location>
</feature>
<keyword evidence="15" id="KW-1185">Reference proteome</keyword>
<evidence type="ECO:0000256" key="5">
    <source>
        <dbReference type="ARBA" id="ARBA00022692"/>
    </source>
</evidence>
<keyword evidence="10 13" id="KW-0472">Membrane</keyword>
<evidence type="ECO:0000256" key="2">
    <source>
        <dbReference type="ARBA" id="ARBA00006920"/>
    </source>
</evidence>
<evidence type="ECO:0000256" key="4">
    <source>
        <dbReference type="ARBA" id="ARBA00022538"/>
    </source>
</evidence>
<reference evidence="15" key="1">
    <citation type="journal article" date="2019" name="Int. J. Syst. Evol. Microbiol.">
        <title>The Global Catalogue of Microorganisms (GCM) 10K type strain sequencing project: providing services to taxonomists for standard genome sequencing and annotation.</title>
        <authorList>
            <consortium name="The Broad Institute Genomics Platform"/>
            <consortium name="The Broad Institute Genome Sequencing Center for Infectious Disease"/>
            <person name="Wu L."/>
            <person name="Ma J."/>
        </authorList>
    </citation>
    <scope>NUCLEOTIDE SEQUENCE [LARGE SCALE GENOMIC DNA]</scope>
    <source>
        <strain evidence="15">CCM 8980</strain>
    </source>
</reference>
<keyword evidence="11" id="KW-0407">Ion channel</keyword>
<evidence type="ECO:0000313" key="14">
    <source>
        <dbReference type="EMBL" id="MFD1430024.1"/>
    </source>
</evidence>
<keyword evidence="8 13" id="KW-1133">Transmembrane helix</keyword>
<feature type="transmembrane region" description="Helical" evidence="13">
    <location>
        <begin position="149"/>
        <end position="181"/>
    </location>
</feature>
<comment type="subcellular location">
    <subcellularLocation>
        <location evidence="1">Membrane</location>
        <topology evidence="1">Multi-pass membrane protein</topology>
    </subcellularLocation>
</comment>
<evidence type="ECO:0000256" key="10">
    <source>
        <dbReference type="ARBA" id="ARBA00023136"/>
    </source>
</evidence>
<proteinExistence type="inferred from homology"/>
<evidence type="ECO:0000256" key="1">
    <source>
        <dbReference type="ARBA" id="ARBA00004141"/>
    </source>
</evidence>
<protein>
    <submittedName>
        <fullName evidence="14">TMEM175 family protein</fullName>
    </submittedName>
</protein>
<sequence length="195" mass="22436">MSKQRLEAFTDGVIAIIITIMVLELRPPESGQLGALWGERYVFLIYAISFFNVAVYWNNHHHLFQIVKRVSGGVLWANMFFLFGLSLIPFVTSWVGANHVADYGPEMSYGIVILVIDIAYYILIRTLIRLDRRNQDIMSLVGRGYYKPIASIILNVIAILAAFIWPTLTIILDMVTLLLWIKPERRIEQHLQKND</sequence>
<comment type="catalytic activity">
    <reaction evidence="12">
        <text>K(+)(in) = K(+)(out)</text>
        <dbReference type="Rhea" id="RHEA:29463"/>
        <dbReference type="ChEBI" id="CHEBI:29103"/>
    </reaction>
</comment>
<keyword evidence="4" id="KW-0633">Potassium transport</keyword>
<evidence type="ECO:0000256" key="9">
    <source>
        <dbReference type="ARBA" id="ARBA00023065"/>
    </source>
</evidence>
<accession>A0ABW4CIU5</accession>
<keyword evidence="6" id="KW-0631">Potassium channel</keyword>
<evidence type="ECO:0000256" key="12">
    <source>
        <dbReference type="ARBA" id="ARBA00034430"/>
    </source>
</evidence>
<dbReference type="EMBL" id="JBHTOC010000009">
    <property type="protein sequence ID" value="MFD1430024.1"/>
    <property type="molecule type" value="Genomic_DNA"/>
</dbReference>
<dbReference type="InterPro" id="IPR010617">
    <property type="entry name" value="TMEM175-like"/>
</dbReference>
<keyword evidence="7" id="KW-0630">Potassium</keyword>
<dbReference type="PANTHER" id="PTHR31462:SF5">
    <property type="entry name" value="ENDOSOMAL_LYSOSOMAL PROTON CHANNEL TMEM175"/>
    <property type="match status" value="1"/>
</dbReference>
<feature type="transmembrane region" description="Helical" evidence="13">
    <location>
        <begin position="70"/>
        <end position="95"/>
    </location>
</feature>
<comment type="similarity">
    <text evidence="2">Belongs to the TMEM175 family.</text>
</comment>
<keyword evidence="3" id="KW-0813">Transport</keyword>
<evidence type="ECO:0000256" key="6">
    <source>
        <dbReference type="ARBA" id="ARBA00022826"/>
    </source>
</evidence>
<dbReference type="Proteomes" id="UP001597196">
    <property type="component" value="Unassembled WGS sequence"/>
</dbReference>
<evidence type="ECO:0000313" key="15">
    <source>
        <dbReference type="Proteomes" id="UP001597196"/>
    </source>
</evidence>
<comment type="caution">
    <text evidence="14">The sequence shown here is derived from an EMBL/GenBank/DDBJ whole genome shotgun (WGS) entry which is preliminary data.</text>
</comment>
<evidence type="ECO:0000256" key="11">
    <source>
        <dbReference type="ARBA" id="ARBA00023303"/>
    </source>
</evidence>
<dbReference type="RefSeq" id="WP_203626476.1">
    <property type="nucleotide sequence ID" value="NZ_BOLQ01000005.1"/>
</dbReference>
<feature type="transmembrane region" description="Helical" evidence="13">
    <location>
        <begin position="107"/>
        <end position="128"/>
    </location>
</feature>
<dbReference type="PANTHER" id="PTHR31462">
    <property type="entry name" value="ENDOSOMAL/LYSOSOMAL POTASSIUM CHANNEL TMEM175"/>
    <property type="match status" value="1"/>
</dbReference>
<evidence type="ECO:0000256" key="13">
    <source>
        <dbReference type="SAM" id="Phobius"/>
    </source>
</evidence>
<evidence type="ECO:0000256" key="3">
    <source>
        <dbReference type="ARBA" id="ARBA00022448"/>
    </source>
</evidence>
<dbReference type="Pfam" id="PF06736">
    <property type="entry name" value="TMEM175"/>
    <property type="match status" value="1"/>
</dbReference>
<gene>
    <name evidence="14" type="ORF">ACFQ4P_07160</name>
</gene>
<organism evidence="14 15">
    <name type="scientific">Lacticaseibacillus mingshuiensis</name>
    <dbReference type="NCBI Taxonomy" id="2799574"/>
    <lineage>
        <taxon>Bacteria</taxon>
        <taxon>Bacillati</taxon>
        <taxon>Bacillota</taxon>
        <taxon>Bacilli</taxon>
        <taxon>Lactobacillales</taxon>
        <taxon>Lactobacillaceae</taxon>
        <taxon>Lacticaseibacillus</taxon>
    </lineage>
</organism>
<name>A0ABW4CIU5_9LACO</name>
<evidence type="ECO:0000256" key="8">
    <source>
        <dbReference type="ARBA" id="ARBA00022989"/>
    </source>
</evidence>
<keyword evidence="5 13" id="KW-0812">Transmembrane</keyword>
<keyword evidence="9" id="KW-0406">Ion transport</keyword>
<evidence type="ECO:0000256" key="7">
    <source>
        <dbReference type="ARBA" id="ARBA00022958"/>
    </source>
</evidence>